<keyword evidence="3" id="KW-0863">Zinc-finger</keyword>
<organism evidence="6 7">
    <name type="scientific">Platanthera zijinensis</name>
    <dbReference type="NCBI Taxonomy" id="2320716"/>
    <lineage>
        <taxon>Eukaryota</taxon>
        <taxon>Viridiplantae</taxon>
        <taxon>Streptophyta</taxon>
        <taxon>Embryophyta</taxon>
        <taxon>Tracheophyta</taxon>
        <taxon>Spermatophyta</taxon>
        <taxon>Magnoliopsida</taxon>
        <taxon>Liliopsida</taxon>
        <taxon>Asparagales</taxon>
        <taxon>Orchidaceae</taxon>
        <taxon>Orchidoideae</taxon>
        <taxon>Orchideae</taxon>
        <taxon>Orchidinae</taxon>
        <taxon>Platanthera</taxon>
    </lineage>
</organism>
<comment type="caution">
    <text evidence="6">The sequence shown here is derived from an EMBL/GenBank/DDBJ whole genome shotgun (WGS) entry which is preliminary data.</text>
</comment>
<evidence type="ECO:0000256" key="1">
    <source>
        <dbReference type="ARBA" id="ARBA00004123"/>
    </source>
</evidence>
<dbReference type="EMBL" id="JBBWWQ010000002">
    <property type="protein sequence ID" value="KAK8955013.1"/>
    <property type="molecule type" value="Genomic_DNA"/>
</dbReference>
<dbReference type="SUPFAM" id="SSF53098">
    <property type="entry name" value="Ribonuclease H-like"/>
    <property type="match status" value="1"/>
</dbReference>
<evidence type="ECO:0000313" key="7">
    <source>
        <dbReference type="Proteomes" id="UP001418222"/>
    </source>
</evidence>
<evidence type="ECO:0000256" key="4">
    <source>
        <dbReference type="ARBA" id="ARBA00022833"/>
    </source>
</evidence>
<dbReference type="Proteomes" id="UP001418222">
    <property type="component" value="Unassembled WGS sequence"/>
</dbReference>
<keyword evidence="4" id="KW-0862">Zinc</keyword>
<evidence type="ECO:0000256" key="5">
    <source>
        <dbReference type="ARBA" id="ARBA00023242"/>
    </source>
</evidence>
<dbReference type="InterPro" id="IPR052035">
    <property type="entry name" value="ZnF_BED_domain_contain"/>
</dbReference>
<dbReference type="GO" id="GO:0008270">
    <property type="term" value="F:zinc ion binding"/>
    <property type="evidence" value="ECO:0007669"/>
    <property type="project" value="UniProtKB-KW"/>
</dbReference>
<reference evidence="6 7" key="1">
    <citation type="journal article" date="2022" name="Nat. Plants">
        <title>Genomes of leafy and leafless Platanthera orchids illuminate the evolution of mycoheterotrophy.</title>
        <authorList>
            <person name="Li M.H."/>
            <person name="Liu K.W."/>
            <person name="Li Z."/>
            <person name="Lu H.C."/>
            <person name="Ye Q.L."/>
            <person name="Zhang D."/>
            <person name="Wang J.Y."/>
            <person name="Li Y.F."/>
            <person name="Zhong Z.M."/>
            <person name="Liu X."/>
            <person name="Yu X."/>
            <person name="Liu D.K."/>
            <person name="Tu X.D."/>
            <person name="Liu B."/>
            <person name="Hao Y."/>
            <person name="Liao X.Y."/>
            <person name="Jiang Y.T."/>
            <person name="Sun W.H."/>
            <person name="Chen J."/>
            <person name="Chen Y.Q."/>
            <person name="Ai Y."/>
            <person name="Zhai J.W."/>
            <person name="Wu S.S."/>
            <person name="Zhou Z."/>
            <person name="Hsiao Y.Y."/>
            <person name="Wu W.L."/>
            <person name="Chen Y.Y."/>
            <person name="Lin Y.F."/>
            <person name="Hsu J.L."/>
            <person name="Li C.Y."/>
            <person name="Wang Z.W."/>
            <person name="Zhao X."/>
            <person name="Zhong W.Y."/>
            <person name="Ma X.K."/>
            <person name="Ma L."/>
            <person name="Huang J."/>
            <person name="Chen G.Z."/>
            <person name="Huang M.Z."/>
            <person name="Huang L."/>
            <person name="Peng D.H."/>
            <person name="Luo Y.B."/>
            <person name="Zou S.Q."/>
            <person name="Chen S.P."/>
            <person name="Lan S."/>
            <person name="Tsai W.C."/>
            <person name="Van de Peer Y."/>
            <person name="Liu Z.J."/>
        </authorList>
    </citation>
    <scope>NUCLEOTIDE SEQUENCE [LARGE SCALE GENOMIC DNA]</scope>
    <source>
        <strain evidence="6">Lor287</strain>
    </source>
</reference>
<keyword evidence="5" id="KW-0539">Nucleus</keyword>
<dbReference type="GO" id="GO:0005634">
    <property type="term" value="C:nucleus"/>
    <property type="evidence" value="ECO:0007669"/>
    <property type="project" value="UniProtKB-SubCell"/>
</dbReference>
<accession>A0AAP0GEN1</accession>
<dbReference type="AlphaFoldDB" id="A0AAP0GEN1"/>
<proteinExistence type="predicted"/>
<gene>
    <name evidence="6" type="ORF">KSP39_PZI002802</name>
</gene>
<dbReference type="InterPro" id="IPR012337">
    <property type="entry name" value="RNaseH-like_sf"/>
</dbReference>
<evidence type="ECO:0000256" key="3">
    <source>
        <dbReference type="ARBA" id="ARBA00022771"/>
    </source>
</evidence>
<keyword evidence="2" id="KW-0479">Metal-binding</keyword>
<keyword evidence="7" id="KW-1185">Reference proteome</keyword>
<evidence type="ECO:0000313" key="6">
    <source>
        <dbReference type="EMBL" id="KAK8955013.1"/>
    </source>
</evidence>
<name>A0AAP0GEN1_9ASPA</name>
<dbReference type="PANTHER" id="PTHR46481:SF10">
    <property type="entry name" value="ZINC FINGER BED DOMAIN-CONTAINING PROTEIN 39"/>
    <property type="match status" value="1"/>
</dbReference>
<dbReference type="PANTHER" id="PTHR46481">
    <property type="entry name" value="ZINC FINGER BED DOMAIN-CONTAINING PROTEIN 4"/>
    <property type="match status" value="1"/>
</dbReference>
<protein>
    <submittedName>
        <fullName evidence="6">Uncharacterized protein</fullName>
    </submittedName>
</protein>
<sequence length="301" mass="35613">MRQRELQAQFVIKRGLPFSVFDNDDATEYIHGGLQPKYQKVSRITLRRDALKFYLAVKEELINYFENFEGRVSLTSDVWTSNLNLGLSYLCITCHWIDPISWEQNKRVICFTGFEYPHTAVALYKVIMKCAREFKINDKILSISLDNAANNGAAIELLKRDLKPFLNGTFFHTRCVCHVLNLIVQDSLKGMEEYINKIRNMLKTIYCTKQRAQDFRKFCKAQSQRYLKPEFDLPVRWNSTYKMLKRAVLQKEILMEYYSLLNIEHNLGENDWDIIEHYLDLLKCFIGPLFFYLECIIQRAH</sequence>
<evidence type="ECO:0000256" key="2">
    <source>
        <dbReference type="ARBA" id="ARBA00022723"/>
    </source>
</evidence>
<comment type="subcellular location">
    <subcellularLocation>
        <location evidence="1">Nucleus</location>
    </subcellularLocation>
</comment>